<dbReference type="Pfam" id="PF13585">
    <property type="entry name" value="CHU_C"/>
    <property type="match status" value="1"/>
</dbReference>
<proteinExistence type="predicted"/>
<dbReference type="InterPro" id="IPR035986">
    <property type="entry name" value="PKD_dom_sf"/>
</dbReference>
<dbReference type="Proteomes" id="UP000199072">
    <property type="component" value="Unassembled WGS sequence"/>
</dbReference>
<feature type="signal peptide" evidence="1">
    <location>
        <begin position="1"/>
        <end position="23"/>
    </location>
</feature>
<keyword evidence="1" id="KW-0732">Signal</keyword>
<accession>A0A1G7D5Q6</accession>
<evidence type="ECO:0000256" key="1">
    <source>
        <dbReference type="SAM" id="SignalP"/>
    </source>
</evidence>
<evidence type="ECO:0000313" key="2">
    <source>
        <dbReference type="EMBL" id="SDE46340.1"/>
    </source>
</evidence>
<dbReference type="RefSeq" id="WP_162842648.1">
    <property type="nucleotide sequence ID" value="NZ_FNAI01000006.1"/>
</dbReference>
<sequence length="654" mass="70267">MRLHILKLFLLFVFSFAFLQSKAQVYTCEGALGDPVVSETFGAGASNPGPATTGTDMQYVTVCPEDGQYTLVNNVNLGNGNNCRPGGGWRLVPHDHTGDVNGYMMLINASYTPSVFFTKVTPPLLCGNTIYEFSAYVLNLIGSGGAIQPNLKFSIEALDGTPLVDPLITGDIPPSASVDDWVREHLTFKTRATDNQVVLKITNQAPGGGGNDLLLDDINFRACGPIIKRGFTTVDDTQPKDQCVGDNKSYTVKEELGPGYTNPKVQWQRNIDGSGWTDIPNTTNPSYTFPISSNIARTYQYRLAAAEGDNINSSTCKVFSDPLSITVNDLPVVPDISPASVCEGDAYTITASGGVSYEWEGPGITAANKDQNPLVFSVVTPADAGTYKVTVTSAGGCLASKTTTLTVNKKPVIQGDFNPVSICVGASTQLNVSTPGNVTYSWTPTAGLSNPSIANPIATPADTTVYTVKVSSNADCFDTKTITVNVLPPPTANAGIKKKIFEGQSVTLDATAKNADIYSWSPTDYLSDPTALNPVATPHDDIKYTLTVTSSYNCGIDTSSVFVRVFKKVVIPNTFSPNADGINDTWQIESLETYPQSLLTIFNRYGQQVFKSIGYSKPWKGTYNGKVLPPGTYYYIIDLKNDTPKLTGWVLLVQ</sequence>
<dbReference type="STRING" id="1391627.SAMN05216464_106234"/>
<protein>
    <submittedName>
        <fullName evidence="2">Gliding motility-associated C-terminal domain-containing protein</fullName>
    </submittedName>
</protein>
<evidence type="ECO:0000313" key="3">
    <source>
        <dbReference type="Proteomes" id="UP000199072"/>
    </source>
</evidence>
<dbReference type="EMBL" id="FNAI01000006">
    <property type="protein sequence ID" value="SDE46340.1"/>
    <property type="molecule type" value="Genomic_DNA"/>
</dbReference>
<dbReference type="NCBIfam" id="TIGR04131">
    <property type="entry name" value="Bac_Flav_CTERM"/>
    <property type="match status" value="1"/>
</dbReference>
<dbReference type="SUPFAM" id="SSF49299">
    <property type="entry name" value="PKD domain"/>
    <property type="match status" value="1"/>
</dbReference>
<dbReference type="AlphaFoldDB" id="A0A1G7D5Q6"/>
<dbReference type="Gene3D" id="2.60.40.10">
    <property type="entry name" value="Immunoglobulins"/>
    <property type="match status" value="1"/>
</dbReference>
<dbReference type="InterPro" id="IPR026341">
    <property type="entry name" value="T9SS_type_B"/>
</dbReference>
<dbReference type="InterPro" id="IPR013783">
    <property type="entry name" value="Ig-like_fold"/>
</dbReference>
<gene>
    <name evidence="2" type="ORF">SAMN05216464_106234</name>
</gene>
<organism evidence="2 3">
    <name type="scientific">Mucilaginibacter pineti</name>
    <dbReference type="NCBI Taxonomy" id="1391627"/>
    <lineage>
        <taxon>Bacteria</taxon>
        <taxon>Pseudomonadati</taxon>
        <taxon>Bacteroidota</taxon>
        <taxon>Sphingobacteriia</taxon>
        <taxon>Sphingobacteriales</taxon>
        <taxon>Sphingobacteriaceae</taxon>
        <taxon>Mucilaginibacter</taxon>
    </lineage>
</organism>
<feature type="chain" id="PRO_5011689478" evidence="1">
    <location>
        <begin position="24"/>
        <end position="654"/>
    </location>
</feature>
<name>A0A1G7D5Q6_9SPHI</name>
<reference evidence="2 3" key="1">
    <citation type="submission" date="2016-10" db="EMBL/GenBank/DDBJ databases">
        <authorList>
            <person name="de Groot N.N."/>
        </authorList>
    </citation>
    <scope>NUCLEOTIDE SEQUENCE [LARGE SCALE GENOMIC DNA]</scope>
    <source>
        <strain evidence="2 3">47C3B</strain>
    </source>
</reference>
<keyword evidence="3" id="KW-1185">Reference proteome</keyword>